<feature type="compositionally biased region" description="Polar residues" evidence="1">
    <location>
        <begin position="1"/>
        <end position="14"/>
    </location>
</feature>
<protein>
    <recommendedName>
        <fullName evidence="4">SH3b domain-containing protein</fullName>
    </recommendedName>
</protein>
<feature type="region of interest" description="Disordered" evidence="1">
    <location>
        <begin position="1"/>
        <end position="20"/>
    </location>
</feature>
<sequence>MTGQADIQPQTTMASGLAARPNAASIPAPVPEPVPDPIIEPLALMPEAPAPAIDPQAAAAIIVPDSEMEAGALMPDLSGPTTAAIPAPRPKPPSTSKTDMATGTSPAGGNGRITSSVTFRSAPGGSAIGTISGGTQVKVISCDLWCEIIHNDRKGFVYKTFLAR</sequence>
<dbReference type="Proteomes" id="UP001596016">
    <property type="component" value="Unassembled WGS sequence"/>
</dbReference>
<evidence type="ECO:0008006" key="4">
    <source>
        <dbReference type="Google" id="ProtNLM"/>
    </source>
</evidence>
<comment type="caution">
    <text evidence="2">The sequence shown here is derived from an EMBL/GenBank/DDBJ whole genome shotgun (WGS) entry which is preliminary data.</text>
</comment>
<dbReference type="RefSeq" id="WP_378227603.1">
    <property type="nucleotide sequence ID" value="NZ_JBHSLL010000010.1"/>
</dbReference>
<evidence type="ECO:0000256" key="1">
    <source>
        <dbReference type="SAM" id="MobiDB-lite"/>
    </source>
</evidence>
<reference evidence="3" key="1">
    <citation type="journal article" date="2019" name="Int. J. Syst. Evol. Microbiol.">
        <title>The Global Catalogue of Microorganisms (GCM) 10K type strain sequencing project: providing services to taxonomists for standard genome sequencing and annotation.</title>
        <authorList>
            <consortium name="The Broad Institute Genomics Platform"/>
            <consortium name="The Broad Institute Genome Sequencing Center for Infectious Disease"/>
            <person name="Wu L."/>
            <person name="Ma J."/>
        </authorList>
    </citation>
    <scope>NUCLEOTIDE SEQUENCE [LARGE SCALE GENOMIC DNA]</scope>
    <source>
        <strain evidence="3">CGMCC 4.1415</strain>
    </source>
</reference>
<feature type="compositionally biased region" description="Polar residues" evidence="1">
    <location>
        <begin position="94"/>
        <end position="105"/>
    </location>
</feature>
<name>A0ABW0GYD7_9HYPH</name>
<feature type="region of interest" description="Disordered" evidence="1">
    <location>
        <begin position="71"/>
        <end position="116"/>
    </location>
</feature>
<gene>
    <name evidence="2" type="ORF">ACFPLB_02110</name>
</gene>
<evidence type="ECO:0000313" key="3">
    <source>
        <dbReference type="Proteomes" id="UP001596016"/>
    </source>
</evidence>
<keyword evidence="3" id="KW-1185">Reference proteome</keyword>
<dbReference type="Gene3D" id="2.30.30.40">
    <property type="entry name" value="SH3 Domains"/>
    <property type="match status" value="1"/>
</dbReference>
<organism evidence="2 3">
    <name type="scientific">Aquamicrobium segne</name>
    <dbReference type="NCBI Taxonomy" id="469547"/>
    <lineage>
        <taxon>Bacteria</taxon>
        <taxon>Pseudomonadati</taxon>
        <taxon>Pseudomonadota</taxon>
        <taxon>Alphaproteobacteria</taxon>
        <taxon>Hyphomicrobiales</taxon>
        <taxon>Phyllobacteriaceae</taxon>
        <taxon>Aquamicrobium</taxon>
    </lineage>
</organism>
<proteinExistence type="predicted"/>
<evidence type="ECO:0000313" key="2">
    <source>
        <dbReference type="EMBL" id="MFC5384753.1"/>
    </source>
</evidence>
<dbReference type="EMBL" id="JBHSLL010000010">
    <property type="protein sequence ID" value="MFC5384753.1"/>
    <property type="molecule type" value="Genomic_DNA"/>
</dbReference>
<accession>A0ABW0GYD7</accession>